<protein>
    <submittedName>
        <fullName evidence="4">Damage-inducible protein DinB</fullName>
    </submittedName>
</protein>
<dbReference type="Gene3D" id="1.20.120.450">
    <property type="entry name" value="dinb family like domain"/>
    <property type="match status" value="1"/>
</dbReference>
<evidence type="ECO:0000256" key="2">
    <source>
        <dbReference type="ARBA" id="ARBA00022723"/>
    </source>
</evidence>
<dbReference type="InterPro" id="IPR007837">
    <property type="entry name" value="DinB"/>
</dbReference>
<keyword evidence="5" id="KW-1185">Reference proteome</keyword>
<dbReference type="OrthoDB" id="9807509at2"/>
<evidence type="ECO:0000313" key="5">
    <source>
        <dbReference type="Proteomes" id="UP000239709"/>
    </source>
</evidence>
<dbReference type="Pfam" id="PF05163">
    <property type="entry name" value="DinB"/>
    <property type="match status" value="1"/>
</dbReference>
<dbReference type="AlphaFoldDB" id="A0A2S0MD93"/>
<comment type="similarity">
    <text evidence="1">Belongs to the DinB family.</text>
</comment>
<reference evidence="4 5" key="1">
    <citation type="submission" date="2018-03" db="EMBL/GenBank/DDBJ databases">
        <title>Genome sequencing of Ottowia sp.</title>
        <authorList>
            <person name="Kim S.-J."/>
            <person name="Heo J."/>
            <person name="Kwon S.-W."/>
        </authorList>
    </citation>
    <scope>NUCLEOTIDE SEQUENCE [LARGE SCALE GENOMIC DNA]</scope>
    <source>
        <strain evidence="4 5">KADR8-3</strain>
    </source>
</reference>
<dbReference type="KEGG" id="otk:C6570_06070"/>
<proteinExistence type="inferred from homology"/>
<gene>
    <name evidence="4" type="ORF">C6570_06070</name>
</gene>
<name>A0A2S0MD93_9BURK</name>
<dbReference type="GO" id="GO:0046872">
    <property type="term" value="F:metal ion binding"/>
    <property type="evidence" value="ECO:0007669"/>
    <property type="project" value="UniProtKB-KW"/>
</dbReference>
<dbReference type="SUPFAM" id="SSF109854">
    <property type="entry name" value="DinB/YfiT-like putative metalloenzymes"/>
    <property type="match status" value="1"/>
</dbReference>
<dbReference type="Proteomes" id="UP000239709">
    <property type="component" value="Chromosome"/>
</dbReference>
<dbReference type="PANTHER" id="PTHR37302">
    <property type="entry name" value="SLR1116 PROTEIN"/>
    <property type="match status" value="1"/>
</dbReference>
<feature type="binding site" evidence="3">
    <location>
        <position position="50"/>
    </location>
    <ligand>
        <name>a divalent metal cation</name>
        <dbReference type="ChEBI" id="CHEBI:60240"/>
    </ligand>
</feature>
<sequence>MDLTEYFTTLARYNVWATGRLLDAVAALPEDDYRRDVGLFFKSIHGTLNHLLVADNIWFPRFAEGRSPRMALNAELEPDRAQLAARLRADATRWAPLIGTFAAPQWQGMLNYVTTQGVPTSLPFMPTLGHVFNHGTHHRGQVTAALTALGQPAPVIDLVYMLVEEQKQP</sequence>
<accession>A0A2S0MD93</accession>
<feature type="binding site" evidence="3">
    <location>
        <position position="134"/>
    </location>
    <ligand>
        <name>a divalent metal cation</name>
        <dbReference type="ChEBI" id="CHEBI:60240"/>
    </ligand>
</feature>
<dbReference type="EMBL" id="CP027666">
    <property type="protein sequence ID" value="AVO33864.1"/>
    <property type="molecule type" value="Genomic_DNA"/>
</dbReference>
<dbReference type="InterPro" id="IPR034660">
    <property type="entry name" value="DinB/YfiT-like"/>
</dbReference>
<keyword evidence="2 3" id="KW-0479">Metal-binding</keyword>
<evidence type="ECO:0000256" key="3">
    <source>
        <dbReference type="PIRSR" id="PIRSR607837-1"/>
    </source>
</evidence>
<evidence type="ECO:0000313" key="4">
    <source>
        <dbReference type="EMBL" id="AVO33864.1"/>
    </source>
</evidence>
<organism evidence="4 5">
    <name type="scientific">Ottowia oryzae</name>
    <dbReference type="NCBI Taxonomy" id="2109914"/>
    <lineage>
        <taxon>Bacteria</taxon>
        <taxon>Pseudomonadati</taxon>
        <taxon>Pseudomonadota</taxon>
        <taxon>Betaproteobacteria</taxon>
        <taxon>Burkholderiales</taxon>
        <taxon>Comamonadaceae</taxon>
        <taxon>Ottowia</taxon>
    </lineage>
</organism>
<dbReference type="RefSeq" id="WP_106702420.1">
    <property type="nucleotide sequence ID" value="NZ_CP027666.1"/>
</dbReference>
<evidence type="ECO:0000256" key="1">
    <source>
        <dbReference type="ARBA" id="ARBA00008635"/>
    </source>
</evidence>
<feature type="binding site" evidence="3">
    <location>
        <position position="138"/>
    </location>
    <ligand>
        <name>a divalent metal cation</name>
        <dbReference type="ChEBI" id="CHEBI:60240"/>
    </ligand>
</feature>
<dbReference type="PANTHER" id="PTHR37302:SF1">
    <property type="entry name" value="PROTEIN DINB"/>
    <property type="match status" value="1"/>
</dbReference>